<dbReference type="GO" id="GO:0005737">
    <property type="term" value="C:cytoplasm"/>
    <property type="evidence" value="ECO:0007669"/>
    <property type="project" value="TreeGrafter"/>
</dbReference>
<dbReference type="UniPathway" id="UPA00135">
    <property type="reaction ID" value="UER00198"/>
</dbReference>
<evidence type="ECO:0000256" key="11">
    <source>
        <dbReference type="ARBA" id="ARBA00031693"/>
    </source>
</evidence>
<dbReference type="GO" id="GO:0036424">
    <property type="term" value="F:L-phosphoserine phosphatase activity"/>
    <property type="evidence" value="ECO:0007669"/>
    <property type="project" value="InterPro"/>
</dbReference>
<dbReference type="Pfam" id="PF12710">
    <property type="entry name" value="HAD"/>
    <property type="match status" value="1"/>
</dbReference>
<dbReference type="SFLD" id="SFLDF00029">
    <property type="entry name" value="phosphoserine_phosphatase"/>
    <property type="match status" value="1"/>
</dbReference>
<keyword evidence="10" id="KW-0718">Serine biosynthesis</keyword>
<dbReference type="InterPro" id="IPR023214">
    <property type="entry name" value="HAD_sf"/>
</dbReference>
<evidence type="ECO:0000256" key="9">
    <source>
        <dbReference type="ARBA" id="ARBA00022842"/>
    </source>
</evidence>
<evidence type="ECO:0000256" key="5">
    <source>
        <dbReference type="ARBA" id="ARBA00015196"/>
    </source>
</evidence>
<feature type="active site" description="Nucleophile" evidence="14">
    <location>
        <position position="96"/>
    </location>
</feature>
<dbReference type="InterPro" id="IPR004469">
    <property type="entry name" value="PSP"/>
</dbReference>
<comment type="catalytic activity">
    <reaction evidence="13">
        <text>O-phospho-D-serine + H2O = D-serine + phosphate</text>
        <dbReference type="Rhea" id="RHEA:24873"/>
        <dbReference type="ChEBI" id="CHEBI:15377"/>
        <dbReference type="ChEBI" id="CHEBI:35247"/>
        <dbReference type="ChEBI" id="CHEBI:43474"/>
        <dbReference type="ChEBI" id="CHEBI:58680"/>
        <dbReference type="EC" id="3.1.3.3"/>
    </reaction>
</comment>
<comment type="catalytic activity">
    <reaction evidence="12">
        <text>O-phospho-L-serine + H2O = L-serine + phosphate</text>
        <dbReference type="Rhea" id="RHEA:21208"/>
        <dbReference type="ChEBI" id="CHEBI:15377"/>
        <dbReference type="ChEBI" id="CHEBI:33384"/>
        <dbReference type="ChEBI" id="CHEBI:43474"/>
        <dbReference type="ChEBI" id="CHEBI:57524"/>
        <dbReference type="EC" id="3.1.3.3"/>
    </reaction>
</comment>
<comment type="pathway">
    <text evidence="2">Amino-acid biosynthesis; L-serine biosynthesis; L-serine from 3-phospho-D-glycerate: step 3/3.</text>
</comment>
<evidence type="ECO:0000313" key="16">
    <source>
        <dbReference type="Proteomes" id="UP000317894"/>
    </source>
</evidence>
<sequence length="303" mass="31347">MMATRGRSAAGGSMLVTLIAARLSPGDVTAASDALRGLGAVPAAVTWLDPSEAVDIPVRGGAQPALRAAVEAAVPHADVVVQPMGAERRKRLLIADMDSTMIGCECIDELADYAGLKLEVAAVTEAAMRGDLDFAGALRARVALLKGLDESVIARCLAERVRETPGGSTLLATMRKAGARAILVSGGFSAFAEPVGRALSFDRIVANRLGITNGRLDGTVGEPIVDAATKRTELLGAGVPLEETLAVGDGANDIPMLEAAGLGIAFHAKPRAAAAADAHIRHGDLSALLWAQGYARRDWEMRT</sequence>
<keyword evidence="8 15" id="KW-0378">Hydrolase</keyword>
<accession>A0A552UHA7</accession>
<organism evidence="15 16">
    <name type="scientific">Glacieibacterium frigidum</name>
    <dbReference type="NCBI Taxonomy" id="2593303"/>
    <lineage>
        <taxon>Bacteria</taxon>
        <taxon>Pseudomonadati</taxon>
        <taxon>Pseudomonadota</taxon>
        <taxon>Alphaproteobacteria</taxon>
        <taxon>Sphingomonadales</taxon>
        <taxon>Sphingosinicellaceae</taxon>
        <taxon>Glacieibacterium</taxon>
    </lineage>
</organism>
<evidence type="ECO:0000256" key="10">
    <source>
        <dbReference type="ARBA" id="ARBA00023299"/>
    </source>
</evidence>
<keyword evidence="9" id="KW-0460">Magnesium</keyword>
<evidence type="ECO:0000313" key="15">
    <source>
        <dbReference type="EMBL" id="TRW17567.1"/>
    </source>
</evidence>
<evidence type="ECO:0000256" key="3">
    <source>
        <dbReference type="ARBA" id="ARBA00009184"/>
    </source>
</evidence>
<feature type="active site" description="Proton donor" evidence="14">
    <location>
        <position position="98"/>
    </location>
</feature>
<dbReference type="Gene3D" id="3.40.50.1000">
    <property type="entry name" value="HAD superfamily/HAD-like"/>
    <property type="match status" value="1"/>
</dbReference>
<evidence type="ECO:0000256" key="1">
    <source>
        <dbReference type="ARBA" id="ARBA00001946"/>
    </source>
</evidence>
<dbReference type="GO" id="GO:0006564">
    <property type="term" value="P:L-serine biosynthetic process"/>
    <property type="evidence" value="ECO:0007669"/>
    <property type="project" value="UniProtKB-KW"/>
</dbReference>
<dbReference type="SFLD" id="SFLDG01136">
    <property type="entry name" value="C1.6:_Phosphoserine_Phosphatas"/>
    <property type="match status" value="1"/>
</dbReference>
<dbReference type="EMBL" id="VJWA01000001">
    <property type="protein sequence ID" value="TRW17567.1"/>
    <property type="molecule type" value="Genomic_DNA"/>
</dbReference>
<evidence type="ECO:0000256" key="6">
    <source>
        <dbReference type="ARBA" id="ARBA00022605"/>
    </source>
</evidence>
<dbReference type="SFLD" id="SFLDG01137">
    <property type="entry name" value="C1.6.1:_Phosphoserine_Phosphat"/>
    <property type="match status" value="1"/>
</dbReference>
<keyword evidence="16" id="KW-1185">Reference proteome</keyword>
<dbReference type="PRINTS" id="PR00119">
    <property type="entry name" value="CATATPASE"/>
</dbReference>
<keyword evidence="7" id="KW-0479">Metal-binding</keyword>
<protein>
    <recommendedName>
        <fullName evidence="5">Phosphoserine phosphatase</fullName>
        <ecNumber evidence="4">3.1.3.3</ecNumber>
    </recommendedName>
    <alternativeName>
        <fullName evidence="11">O-phosphoserine phosphohydrolase</fullName>
    </alternativeName>
</protein>
<dbReference type="InterPro" id="IPR036412">
    <property type="entry name" value="HAD-like_sf"/>
</dbReference>
<dbReference type="PANTHER" id="PTHR43344">
    <property type="entry name" value="PHOSPHOSERINE PHOSPHATASE"/>
    <property type="match status" value="1"/>
</dbReference>
<dbReference type="NCBIfam" id="TIGR01488">
    <property type="entry name" value="HAD-SF-IB"/>
    <property type="match status" value="1"/>
</dbReference>
<dbReference type="SFLD" id="SFLDS00003">
    <property type="entry name" value="Haloacid_Dehalogenase"/>
    <property type="match status" value="1"/>
</dbReference>
<comment type="caution">
    <text evidence="15">The sequence shown here is derived from an EMBL/GenBank/DDBJ whole genome shotgun (WGS) entry which is preliminary data.</text>
</comment>
<evidence type="ECO:0000256" key="14">
    <source>
        <dbReference type="PIRSR" id="PIRSR604469-1"/>
    </source>
</evidence>
<proteinExistence type="inferred from homology"/>
<dbReference type="PANTHER" id="PTHR43344:SF2">
    <property type="entry name" value="PHOSPHOSERINE PHOSPHATASE"/>
    <property type="match status" value="1"/>
</dbReference>
<reference evidence="15 16" key="1">
    <citation type="submission" date="2019-07" db="EMBL/GenBank/DDBJ databases">
        <title>Novel species isolated from glacier.</title>
        <authorList>
            <person name="Liu Q."/>
            <person name="Xin Y.-H."/>
        </authorList>
    </citation>
    <scope>NUCLEOTIDE SEQUENCE [LARGE SCALE GENOMIC DNA]</scope>
    <source>
        <strain evidence="15 16">LB1R16</strain>
    </source>
</reference>
<evidence type="ECO:0000256" key="4">
    <source>
        <dbReference type="ARBA" id="ARBA00012640"/>
    </source>
</evidence>
<comment type="similarity">
    <text evidence="3">Belongs to the HAD-like hydrolase superfamily. SerB family.</text>
</comment>
<evidence type="ECO:0000256" key="13">
    <source>
        <dbReference type="ARBA" id="ARBA00048523"/>
    </source>
</evidence>
<evidence type="ECO:0000256" key="8">
    <source>
        <dbReference type="ARBA" id="ARBA00022801"/>
    </source>
</evidence>
<dbReference type="OrthoDB" id="9792539at2"/>
<dbReference type="Proteomes" id="UP000317894">
    <property type="component" value="Unassembled WGS sequence"/>
</dbReference>
<dbReference type="AlphaFoldDB" id="A0A552UHA7"/>
<evidence type="ECO:0000256" key="12">
    <source>
        <dbReference type="ARBA" id="ARBA00048138"/>
    </source>
</evidence>
<name>A0A552UHA7_9SPHN</name>
<keyword evidence="6" id="KW-0028">Amino-acid biosynthesis</keyword>
<comment type="cofactor">
    <cofactor evidence="1">
        <name>Mg(2+)</name>
        <dbReference type="ChEBI" id="CHEBI:18420"/>
    </cofactor>
</comment>
<dbReference type="GO" id="GO:0000287">
    <property type="term" value="F:magnesium ion binding"/>
    <property type="evidence" value="ECO:0007669"/>
    <property type="project" value="TreeGrafter"/>
</dbReference>
<dbReference type="InterPro" id="IPR050582">
    <property type="entry name" value="HAD-like_SerB"/>
</dbReference>
<dbReference type="EC" id="3.1.3.3" evidence="4"/>
<evidence type="ECO:0000256" key="2">
    <source>
        <dbReference type="ARBA" id="ARBA00005135"/>
    </source>
</evidence>
<evidence type="ECO:0000256" key="7">
    <source>
        <dbReference type="ARBA" id="ARBA00022723"/>
    </source>
</evidence>
<dbReference type="SUPFAM" id="SSF56784">
    <property type="entry name" value="HAD-like"/>
    <property type="match status" value="1"/>
</dbReference>
<gene>
    <name evidence="15" type="primary">serB</name>
    <name evidence="15" type="ORF">FMM06_05295</name>
</gene>
<dbReference type="NCBIfam" id="TIGR00338">
    <property type="entry name" value="serB"/>
    <property type="match status" value="1"/>
</dbReference>